<feature type="region of interest" description="Disordered" evidence="1">
    <location>
        <begin position="90"/>
        <end position="123"/>
    </location>
</feature>
<keyword evidence="2" id="KW-0472">Membrane</keyword>
<dbReference type="PROSITE" id="PS50011">
    <property type="entry name" value="PROTEIN_KINASE_DOM"/>
    <property type="match status" value="1"/>
</dbReference>
<dbReference type="OrthoDB" id="166708at2759"/>
<dbReference type="Pfam" id="PF00069">
    <property type="entry name" value="Pkinase"/>
    <property type="match status" value="1"/>
</dbReference>
<dbReference type="PANTHER" id="PTHR44329:SF214">
    <property type="entry name" value="PROTEIN KINASE DOMAIN-CONTAINING PROTEIN"/>
    <property type="match status" value="1"/>
</dbReference>
<feature type="compositionally biased region" description="Basic and acidic residues" evidence="1">
    <location>
        <begin position="100"/>
        <end position="113"/>
    </location>
</feature>
<organism evidence="4 5">
    <name type="scientific">Phytophthora lilii</name>
    <dbReference type="NCBI Taxonomy" id="2077276"/>
    <lineage>
        <taxon>Eukaryota</taxon>
        <taxon>Sar</taxon>
        <taxon>Stramenopiles</taxon>
        <taxon>Oomycota</taxon>
        <taxon>Peronosporomycetes</taxon>
        <taxon>Peronosporales</taxon>
        <taxon>Peronosporaceae</taxon>
        <taxon>Phytophthora</taxon>
    </lineage>
</organism>
<dbReference type="PANTHER" id="PTHR44329">
    <property type="entry name" value="SERINE/THREONINE-PROTEIN KINASE TNNI3K-RELATED"/>
    <property type="match status" value="1"/>
</dbReference>
<dbReference type="GO" id="GO:0005524">
    <property type="term" value="F:ATP binding"/>
    <property type="evidence" value="ECO:0007669"/>
    <property type="project" value="InterPro"/>
</dbReference>
<evidence type="ECO:0000313" key="5">
    <source>
        <dbReference type="Proteomes" id="UP001165083"/>
    </source>
</evidence>
<accession>A0A9W6U8M4</accession>
<sequence>MFNGLTCGEEPILTLQPSASEISSHTCFGEIARFYSNTSTGLGIGGIIGNAVGSLVLGLLVTGIFVWWQRSKRTQCEVVESPVDHQCDDSKFNPSYVSEQTERGKMTDAHDPRGSSMPYRENSGVSGVWDDEAIVTYGSQEVKYLSTSSSAGTDMPIACDSRTDVCAVSEYLDGGDLRGLLDSFAQLQHPVGFDYDKVKIALHIGHALTYLHSLQPPVIHRNLRLKNVLLTYELDAKLTDFGISREQMDSTMTAGVGSALWMAPEVVMGHRYDEKSDIFSFGVVLSELDVHSLPYSHTDAQSKSRHKMPESLIIQQMVTGKLQVEFS</sequence>
<evidence type="ECO:0000313" key="4">
    <source>
        <dbReference type="EMBL" id="GMF28527.1"/>
    </source>
</evidence>
<dbReference type="InterPro" id="IPR051681">
    <property type="entry name" value="Ser/Thr_Kinases-Pseudokinases"/>
</dbReference>
<dbReference type="GO" id="GO:0004674">
    <property type="term" value="F:protein serine/threonine kinase activity"/>
    <property type="evidence" value="ECO:0007669"/>
    <property type="project" value="TreeGrafter"/>
</dbReference>
<evidence type="ECO:0000256" key="1">
    <source>
        <dbReference type="SAM" id="MobiDB-lite"/>
    </source>
</evidence>
<proteinExistence type="predicted"/>
<keyword evidence="2" id="KW-0812">Transmembrane</keyword>
<comment type="caution">
    <text evidence="4">The sequence shown here is derived from an EMBL/GenBank/DDBJ whole genome shotgun (WGS) entry which is preliminary data.</text>
</comment>
<dbReference type="EMBL" id="BSXW01000719">
    <property type="protein sequence ID" value="GMF28527.1"/>
    <property type="molecule type" value="Genomic_DNA"/>
</dbReference>
<dbReference type="AlphaFoldDB" id="A0A9W6U8M4"/>
<gene>
    <name evidence="4" type="ORF">Plil01_001201900</name>
</gene>
<dbReference type="SUPFAM" id="SSF56112">
    <property type="entry name" value="Protein kinase-like (PK-like)"/>
    <property type="match status" value="1"/>
</dbReference>
<evidence type="ECO:0000259" key="3">
    <source>
        <dbReference type="PROSITE" id="PS50011"/>
    </source>
</evidence>
<dbReference type="Proteomes" id="UP001165083">
    <property type="component" value="Unassembled WGS sequence"/>
</dbReference>
<feature type="transmembrane region" description="Helical" evidence="2">
    <location>
        <begin position="42"/>
        <end position="68"/>
    </location>
</feature>
<dbReference type="Gene3D" id="1.10.510.10">
    <property type="entry name" value="Transferase(Phosphotransferase) domain 1"/>
    <property type="match status" value="1"/>
</dbReference>
<reference evidence="4" key="1">
    <citation type="submission" date="2023-04" db="EMBL/GenBank/DDBJ databases">
        <title>Phytophthora lilii NBRC 32176.</title>
        <authorList>
            <person name="Ichikawa N."/>
            <person name="Sato H."/>
            <person name="Tonouchi N."/>
        </authorList>
    </citation>
    <scope>NUCLEOTIDE SEQUENCE</scope>
    <source>
        <strain evidence="4">NBRC 32176</strain>
    </source>
</reference>
<dbReference type="InterPro" id="IPR000719">
    <property type="entry name" value="Prot_kinase_dom"/>
</dbReference>
<protein>
    <submittedName>
        <fullName evidence="4">Unnamed protein product</fullName>
    </submittedName>
</protein>
<evidence type="ECO:0000256" key="2">
    <source>
        <dbReference type="SAM" id="Phobius"/>
    </source>
</evidence>
<keyword evidence="2" id="KW-1133">Transmembrane helix</keyword>
<dbReference type="InterPro" id="IPR011009">
    <property type="entry name" value="Kinase-like_dom_sf"/>
</dbReference>
<keyword evidence="5" id="KW-1185">Reference proteome</keyword>
<feature type="domain" description="Protein kinase" evidence="3">
    <location>
        <begin position="34"/>
        <end position="327"/>
    </location>
</feature>
<name>A0A9W6U8M4_9STRA</name>